<dbReference type="Proteomes" id="UP000258309">
    <property type="component" value="Unassembled WGS sequence"/>
</dbReference>
<gene>
    <name evidence="2" type="ORF">B7463_g10272</name>
</gene>
<organism evidence="2 3">
    <name type="scientific">Scytalidium lignicola</name>
    <name type="common">Hyphomycete</name>
    <dbReference type="NCBI Taxonomy" id="5539"/>
    <lineage>
        <taxon>Eukaryota</taxon>
        <taxon>Fungi</taxon>
        <taxon>Dikarya</taxon>
        <taxon>Ascomycota</taxon>
        <taxon>Pezizomycotina</taxon>
        <taxon>Leotiomycetes</taxon>
        <taxon>Leotiomycetes incertae sedis</taxon>
        <taxon>Scytalidium</taxon>
    </lineage>
</organism>
<feature type="non-terminal residue" evidence="2">
    <location>
        <position position="1"/>
    </location>
</feature>
<evidence type="ECO:0000313" key="3">
    <source>
        <dbReference type="Proteomes" id="UP000258309"/>
    </source>
</evidence>
<reference evidence="2 3" key="1">
    <citation type="submission" date="2018-05" db="EMBL/GenBank/DDBJ databases">
        <title>Draft genome sequence of Scytalidium lignicola DSM 105466, a ubiquitous saprotrophic fungus.</title>
        <authorList>
            <person name="Buettner E."/>
            <person name="Gebauer A.M."/>
            <person name="Hofrichter M."/>
            <person name="Liers C."/>
            <person name="Kellner H."/>
        </authorList>
    </citation>
    <scope>NUCLEOTIDE SEQUENCE [LARGE SCALE GENOMIC DNA]</scope>
    <source>
        <strain evidence="2 3">DSM 105466</strain>
    </source>
</reference>
<evidence type="ECO:0000313" key="2">
    <source>
        <dbReference type="EMBL" id="RFU26063.1"/>
    </source>
</evidence>
<feature type="chain" id="PRO_5017656972" evidence="1">
    <location>
        <begin position="19"/>
        <end position="91"/>
    </location>
</feature>
<dbReference type="OrthoDB" id="4657524at2759"/>
<dbReference type="EMBL" id="NCSJ02000287">
    <property type="protein sequence ID" value="RFU26063.1"/>
    <property type="molecule type" value="Genomic_DNA"/>
</dbReference>
<protein>
    <submittedName>
        <fullName evidence="2">Uncharacterized protein</fullName>
    </submittedName>
</protein>
<feature type="signal peptide" evidence="1">
    <location>
        <begin position="1"/>
        <end position="18"/>
    </location>
</feature>
<dbReference type="STRING" id="5539.A0A3E2GZ92"/>
<comment type="caution">
    <text evidence="2">The sequence shown here is derived from an EMBL/GenBank/DDBJ whole genome shotgun (WGS) entry which is preliminary data.</text>
</comment>
<proteinExistence type="predicted"/>
<keyword evidence="3" id="KW-1185">Reference proteome</keyword>
<dbReference type="PANTHER" id="PTHR39613:SF1">
    <property type="entry name" value="ANCHORED CELL WALL PROTEIN, PUTATIVE (AFU_ORTHOLOGUE AFUA_4G08960)-RELATED"/>
    <property type="match status" value="1"/>
</dbReference>
<evidence type="ECO:0000256" key="1">
    <source>
        <dbReference type="SAM" id="SignalP"/>
    </source>
</evidence>
<name>A0A3E2GZ92_SCYLI</name>
<dbReference type="PANTHER" id="PTHR39613">
    <property type="entry name" value="ANCHORED CELL WALL PROTEIN, PUTATIVE (AFU_ORTHOLOGUE AFUA_4G08960)-RELATED"/>
    <property type="match status" value="1"/>
</dbReference>
<feature type="non-terminal residue" evidence="2">
    <location>
        <position position="91"/>
    </location>
</feature>
<keyword evidence="1" id="KW-0732">Signal</keyword>
<dbReference type="AlphaFoldDB" id="A0A3E2GZ92"/>
<sequence length="91" mass="9154">MKSFVVVAVLALAGLAQSSPFSCTNSTCCFGLTASGGQNGTVGQLDDGQTRIGGGLPPSKFCITGTSIKDSQGRGCLITGKAAPYSRNPLL</sequence>
<accession>A0A3E2GZ92</accession>